<organism evidence="2 3">
    <name type="scientific">Novosphingobium pokkalii</name>
    <dbReference type="NCBI Taxonomy" id="1770194"/>
    <lineage>
        <taxon>Bacteria</taxon>
        <taxon>Pseudomonadati</taxon>
        <taxon>Pseudomonadota</taxon>
        <taxon>Alphaproteobacteria</taxon>
        <taxon>Sphingomonadales</taxon>
        <taxon>Sphingomonadaceae</taxon>
        <taxon>Novosphingobium</taxon>
    </lineage>
</organism>
<keyword evidence="1" id="KW-1133">Transmembrane helix</keyword>
<name>A0ABV7V1L6_9SPHN</name>
<keyword evidence="3" id="KW-1185">Reference proteome</keyword>
<dbReference type="EMBL" id="JBHRYE010000003">
    <property type="protein sequence ID" value="MFC3670123.1"/>
    <property type="molecule type" value="Genomic_DNA"/>
</dbReference>
<dbReference type="RefSeq" id="WP_191324979.1">
    <property type="nucleotide sequence ID" value="NZ_BMZP01000013.1"/>
</dbReference>
<evidence type="ECO:0000256" key="1">
    <source>
        <dbReference type="SAM" id="Phobius"/>
    </source>
</evidence>
<gene>
    <name evidence="2" type="ORF">ACFOOT_01675</name>
</gene>
<feature type="transmembrane region" description="Helical" evidence="1">
    <location>
        <begin position="28"/>
        <end position="50"/>
    </location>
</feature>
<sequence length="54" mass="6207">MRSDQEYLLDRQAAQDPEAWPDEEPFGLVRGILFALPLSALLWVGIYFAVKALW</sequence>
<proteinExistence type="predicted"/>
<dbReference type="Proteomes" id="UP001595683">
    <property type="component" value="Unassembled WGS sequence"/>
</dbReference>
<reference evidence="3" key="1">
    <citation type="journal article" date="2019" name="Int. J. Syst. Evol. Microbiol.">
        <title>The Global Catalogue of Microorganisms (GCM) 10K type strain sequencing project: providing services to taxonomists for standard genome sequencing and annotation.</title>
        <authorList>
            <consortium name="The Broad Institute Genomics Platform"/>
            <consortium name="The Broad Institute Genome Sequencing Center for Infectious Disease"/>
            <person name="Wu L."/>
            <person name="Ma J."/>
        </authorList>
    </citation>
    <scope>NUCLEOTIDE SEQUENCE [LARGE SCALE GENOMIC DNA]</scope>
    <source>
        <strain evidence="3">KCTC 42224</strain>
    </source>
</reference>
<accession>A0ABV7V1L6</accession>
<keyword evidence="1" id="KW-0812">Transmembrane</keyword>
<comment type="caution">
    <text evidence="2">The sequence shown here is derived from an EMBL/GenBank/DDBJ whole genome shotgun (WGS) entry which is preliminary data.</text>
</comment>
<keyword evidence="1" id="KW-0472">Membrane</keyword>
<protein>
    <submittedName>
        <fullName evidence="2">Uncharacterized protein</fullName>
    </submittedName>
</protein>
<evidence type="ECO:0000313" key="2">
    <source>
        <dbReference type="EMBL" id="MFC3670123.1"/>
    </source>
</evidence>
<evidence type="ECO:0000313" key="3">
    <source>
        <dbReference type="Proteomes" id="UP001595683"/>
    </source>
</evidence>